<name>A0A8E0S7A2_9TREM</name>
<evidence type="ECO:0000313" key="3">
    <source>
        <dbReference type="Proteomes" id="UP000728185"/>
    </source>
</evidence>
<gene>
    <name evidence="2" type="ORF">FBUS_10507</name>
</gene>
<dbReference type="GO" id="GO:0032264">
    <property type="term" value="P:IMP salvage"/>
    <property type="evidence" value="ECO:0007669"/>
    <property type="project" value="TreeGrafter"/>
</dbReference>
<evidence type="ECO:0000259" key="1">
    <source>
        <dbReference type="Pfam" id="PF00156"/>
    </source>
</evidence>
<dbReference type="GO" id="GO:0004422">
    <property type="term" value="F:hypoxanthine phosphoribosyltransferase activity"/>
    <property type="evidence" value="ECO:0007669"/>
    <property type="project" value="TreeGrafter"/>
</dbReference>
<dbReference type="Gene3D" id="3.40.50.2020">
    <property type="match status" value="1"/>
</dbReference>
<organism evidence="2 3">
    <name type="scientific">Fasciolopsis buskii</name>
    <dbReference type="NCBI Taxonomy" id="27845"/>
    <lineage>
        <taxon>Eukaryota</taxon>
        <taxon>Metazoa</taxon>
        <taxon>Spiralia</taxon>
        <taxon>Lophotrochozoa</taxon>
        <taxon>Platyhelminthes</taxon>
        <taxon>Trematoda</taxon>
        <taxon>Digenea</taxon>
        <taxon>Plagiorchiida</taxon>
        <taxon>Echinostomata</taxon>
        <taxon>Echinostomatoidea</taxon>
        <taxon>Fasciolidae</taxon>
        <taxon>Fasciolopsis</taxon>
    </lineage>
</organism>
<dbReference type="InterPro" id="IPR029057">
    <property type="entry name" value="PRTase-like"/>
</dbReference>
<dbReference type="InterPro" id="IPR000836">
    <property type="entry name" value="PRTase_dom"/>
</dbReference>
<reference evidence="2" key="1">
    <citation type="submission" date="2019-05" db="EMBL/GenBank/DDBJ databases">
        <title>Annotation for the trematode Fasciolopsis buski.</title>
        <authorList>
            <person name="Choi Y.-J."/>
        </authorList>
    </citation>
    <scope>NUCLEOTIDE SEQUENCE</scope>
    <source>
        <strain evidence="2">HT</strain>
        <tissue evidence="2">Whole worm</tissue>
    </source>
</reference>
<proteinExistence type="predicted"/>
<dbReference type="GO" id="GO:0032263">
    <property type="term" value="P:GMP salvage"/>
    <property type="evidence" value="ECO:0007669"/>
    <property type="project" value="TreeGrafter"/>
</dbReference>
<dbReference type="AlphaFoldDB" id="A0A8E0S7A2"/>
<evidence type="ECO:0000313" key="2">
    <source>
        <dbReference type="EMBL" id="KAA0199959.1"/>
    </source>
</evidence>
<feature type="domain" description="Phosphoribosyltransferase" evidence="1">
    <location>
        <begin position="44"/>
        <end position="198"/>
    </location>
</feature>
<comment type="caution">
    <text evidence="2">The sequence shown here is derived from an EMBL/GenBank/DDBJ whole genome shotgun (WGS) entry which is preliminary data.</text>
</comment>
<dbReference type="GO" id="GO:0005829">
    <property type="term" value="C:cytosol"/>
    <property type="evidence" value="ECO:0007669"/>
    <property type="project" value="TreeGrafter"/>
</dbReference>
<accession>A0A8E0S7A2</accession>
<sequence>MDGYRGPVVLGDDFEGYSSNEFRLSPSYVQYIESILVTGGMIRDRVEKLALDIVGRMKQKDVYSLTLICILKGASKFAADLFQQLEMAAFSLGQKMTFHMDFIVADTYLNDKVNHGTQLRVCSDPSKFRGRALLVVEDLVDTGTTLRKLVSYLNSQNPLYVEVATLLVKRRPDCPSFQPDYVGFEVPNRFIVGYAIDYNDHFREIPHVCSVNDDGKKRFAIRE</sequence>
<dbReference type="GO" id="GO:0006178">
    <property type="term" value="P:guanine salvage"/>
    <property type="evidence" value="ECO:0007669"/>
    <property type="project" value="TreeGrafter"/>
</dbReference>
<dbReference type="OrthoDB" id="9449045at2759"/>
<keyword evidence="2" id="KW-0808">Transferase</keyword>
<dbReference type="Proteomes" id="UP000728185">
    <property type="component" value="Unassembled WGS sequence"/>
</dbReference>
<dbReference type="EMBL" id="LUCM01000818">
    <property type="protein sequence ID" value="KAA0199959.1"/>
    <property type="molecule type" value="Genomic_DNA"/>
</dbReference>
<dbReference type="CDD" id="cd06223">
    <property type="entry name" value="PRTases_typeI"/>
    <property type="match status" value="1"/>
</dbReference>
<dbReference type="PANTHER" id="PTHR43340:SF1">
    <property type="entry name" value="HYPOXANTHINE PHOSPHORIBOSYLTRANSFERASE"/>
    <property type="match status" value="1"/>
</dbReference>
<dbReference type="Pfam" id="PF00156">
    <property type="entry name" value="Pribosyltran"/>
    <property type="match status" value="1"/>
</dbReference>
<protein>
    <submittedName>
        <fullName evidence="2">Hypoxanthine-guanine phosphoribosyltransferase</fullName>
    </submittedName>
</protein>
<dbReference type="GO" id="GO:0000287">
    <property type="term" value="F:magnesium ion binding"/>
    <property type="evidence" value="ECO:0007669"/>
    <property type="project" value="TreeGrafter"/>
</dbReference>
<dbReference type="PANTHER" id="PTHR43340">
    <property type="entry name" value="HYPOXANTHINE-GUANINE PHOSPHORIBOSYLTRANSFERASE"/>
    <property type="match status" value="1"/>
</dbReference>
<dbReference type="GO" id="GO:0046100">
    <property type="term" value="P:hypoxanthine metabolic process"/>
    <property type="evidence" value="ECO:0007669"/>
    <property type="project" value="TreeGrafter"/>
</dbReference>
<keyword evidence="2" id="KW-0328">Glycosyltransferase</keyword>
<keyword evidence="3" id="KW-1185">Reference proteome</keyword>
<dbReference type="InterPro" id="IPR050408">
    <property type="entry name" value="HGPRT"/>
</dbReference>
<dbReference type="SUPFAM" id="SSF53271">
    <property type="entry name" value="PRTase-like"/>
    <property type="match status" value="1"/>
</dbReference>